<sequence length="607" mass="64414">MNTLNQGSGMGLTRSDFIKMTGKATAAFLMPGILAGSGYAANPGVKSMTTASQNQVVTDVLVIGGGMAGAFAAITAKEQGLNVTLVDKGTVGRSGATPWAVGFGIFDEKEGLDRDKWIANFRSSGEYVNNLDWLDQFLDESKNRWEDLVAWGYTNEAARHPSLVLRDKLVESDVKLIERTMITTLLTQDDSKNNPVIGAMGFSIDSEEAIVILAKATITCAGAGAFKAPGFPIQGQTSDSDAMAYRVGAAISGKEWNDFHFTYVDAPASCWNQWGGMWQMITGKTTDIGATGVSLNSVYSIHTGENMTSDTAGGPSGGQPSGGGPGGEGSGEGSGKGAASGPSPGGEGGPHPDQSRGEQVLGAAMGLGIHKAEGIWPTSLQGTCNLPGLFAAGDALASMLCGSAYGGGGVSLSGSAVQGVKVAEGAVAYAQQADEPTLSEDAIASLQEAMFAPRERESGFSPAWVTQVLQNTTFPYFVLLVKHEDRLQAALSTITFLREHMAPRLIAKDAHELRLAHETENMLLNAEMKLRASLFRTESRGTHYREDYPARDDENWLAWVLLQKGSDGQMTVTKEAIPDDWKPDLSIPYKERYTNRFPGELEFLGLA</sequence>
<dbReference type="Gene3D" id="3.50.50.60">
    <property type="entry name" value="FAD/NAD(P)-binding domain"/>
    <property type="match status" value="2"/>
</dbReference>
<protein>
    <submittedName>
        <fullName evidence="6">Succinate dehydrogenase flavoprotein subunit</fullName>
    </submittedName>
</protein>
<dbReference type="InterPro" id="IPR036188">
    <property type="entry name" value="FAD/NAD-bd_sf"/>
</dbReference>
<dbReference type="EMBL" id="CP009515">
    <property type="protein sequence ID" value="AKB74995.1"/>
    <property type="molecule type" value="Genomic_DNA"/>
</dbReference>
<feature type="domain" description="FAD-dependent oxidoreductase 2 FAD-binding" evidence="4">
    <location>
        <begin position="59"/>
        <end position="152"/>
    </location>
</feature>
<dbReference type="PIRSF" id="PIRSF000171">
    <property type="entry name" value="SDHA_APRA_LASPO"/>
    <property type="match status" value="1"/>
</dbReference>
<organism evidence="6 7">
    <name type="scientific">Methanosarcina lacustris Z-7289</name>
    <dbReference type="NCBI Taxonomy" id="1434111"/>
    <lineage>
        <taxon>Archaea</taxon>
        <taxon>Methanobacteriati</taxon>
        <taxon>Methanobacteriota</taxon>
        <taxon>Stenosarchaea group</taxon>
        <taxon>Methanomicrobia</taxon>
        <taxon>Methanosarcinales</taxon>
        <taxon>Methanosarcinaceae</taxon>
        <taxon>Methanosarcina</taxon>
    </lineage>
</organism>
<dbReference type="GO" id="GO:0050660">
    <property type="term" value="F:flavin adenine dinucleotide binding"/>
    <property type="evidence" value="ECO:0007669"/>
    <property type="project" value="TreeGrafter"/>
</dbReference>
<evidence type="ECO:0000256" key="2">
    <source>
        <dbReference type="ARBA" id="ARBA00023002"/>
    </source>
</evidence>
<dbReference type="Proteomes" id="UP000033072">
    <property type="component" value="Chromosome"/>
</dbReference>
<keyword evidence="7" id="KW-1185">Reference proteome</keyword>
<name>A0A0E3WRT0_9EURY</name>
<dbReference type="InterPro" id="IPR003953">
    <property type="entry name" value="FAD-dep_OxRdtase_2_FAD-bd"/>
</dbReference>
<proteinExistence type="predicted"/>
<dbReference type="PRINTS" id="PR00411">
    <property type="entry name" value="PNDRDTASEI"/>
</dbReference>
<evidence type="ECO:0000313" key="6">
    <source>
        <dbReference type="EMBL" id="AKB74995.1"/>
    </source>
</evidence>
<dbReference type="AlphaFoldDB" id="A0A0E3WRT0"/>
<evidence type="ECO:0000256" key="1">
    <source>
        <dbReference type="ARBA" id="ARBA00022630"/>
    </source>
</evidence>
<dbReference type="InterPro" id="IPR037099">
    <property type="entry name" value="Fum_R/Succ_DH_flav-like_C_sf"/>
</dbReference>
<dbReference type="STRING" id="1434111.MSLAZ_1734"/>
<feature type="domain" description="Fumarate reductase/succinate dehydrogenase flavoprotein-like C-terminal" evidence="5">
    <location>
        <begin position="480"/>
        <end position="577"/>
    </location>
</feature>
<dbReference type="GO" id="GO:0005886">
    <property type="term" value="C:plasma membrane"/>
    <property type="evidence" value="ECO:0007669"/>
    <property type="project" value="TreeGrafter"/>
</dbReference>
<dbReference type="HOGENOM" id="CLU_014312_8_2_2"/>
<dbReference type="Pfam" id="PF00890">
    <property type="entry name" value="FAD_binding_2"/>
    <property type="match status" value="1"/>
</dbReference>
<dbReference type="GO" id="GO:0009055">
    <property type="term" value="F:electron transfer activity"/>
    <property type="evidence" value="ECO:0007669"/>
    <property type="project" value="TreeGrafter"/>
</dbReference>
<evidence type="ECO:0000259" key="5">
    <source>
        <dbReference type="Pfam" id="PF02910"/>
    </source>
</evidence>
<evidence type="ECO:0000259" key="4">
    <source>
        <dbReference type="Pfam" id="PF00890"/>
    </source>
</evidence>
<dbReference type="PANTHER" id="PTHR11632:SF73">
    <property type="entry name" value="BLR3196 PROTEIN"/>
    <property type="match status" value="1"/>
</dbReference>
<dbReference type="PATRIC" id="fig|1434111.4.peg.2269"/>
<dbReference type="InterPro" id="IPR030664">
    <property type="entry name" value="SdhA/FrdA/AprA"/>
</dbReference>
<dbReference type="KEGG" id="mls:MSLAZ_1734"/>
<dbReference type="PRINTS" id="PR00368">
    <property type="entry name" value="FADPNR"/>
</dbReference>
<keyword evidence="2" id="KW-0560">Oxidoreductase</keyword>
<evidence type="ECO:0000256" key="3">
    <source>
        <dbReference type="SAM" id="MobiDB-lite"/>
    </source>
</evidence>
<keyword evidence="1" id="KW-0285">Flavoprotein</keyword>
<dbReference type="PANTHER" id="PTHR11632">
    <property type="entry name" value="SUCCINATE DEHYDROGENASE 2 FLAVOPROTEIN SUBUNIT"/>
    <property type="match status" value="1"/>
</dbReference>
<evidence type="ECO:0000313" key="7">
    <source>
        <dbReference type="Proteomes" id="UP000033072"/>
    </source>
</evidence>
<feature type="region of interest" description="Disordered" evidence="3">
    <location>
        <begin position="306"/>
        <end position="357"/>
    </location>
</feature>
<dbReference type="GO" id="GO:0009061">
    <property type="term" value="P:anaerobic respiration"/>
    <property type="evidence" value="ECO:0007669"/>
    <property type="project" value="TreeGrafter"/>
</dbReference>
<dbReference type="GO" id="GO:0000104">
    <property type="term" value="F:succinate dehydrogenase activity"/>
    <property type="evidence" value="ECO:0007669"/>
    <property type="project" value="TreeGrafter"/>
</dbReference>
<dbReference type="SUPFAM" id="SSF46977">
    <property type="entry name" value="Succinate dehydrogenase/fumarate reductase flavoprotein C-terminal domain"/>
    <property type="match status" value="1"/>
</dbReference>
<dbReference type="SUPFAM" id="SSF51905">
    <property type="entry name" value="FAD/NAD(P)-binding domain"/>
    <property type="match status" value="1"/>
</dbReference>
<feature type="compositionally biased region" description="Gly residues" evidence="3">
    <location>
        <begin position="314"/>
        <end position="349"/>
    </location>
</feature>
<dbReference type="Pfam" id="PF02910">
    <property type="entry name" value="Succ_DH_flav_C"/>
    <property type="match status" value="1"/>
</dbReference>
<reference evidence="6 7" key="1">
    <citation type="submission" date="2014-07" db="EMBL/GenBank/DDBJ databases">
        <title>Methanogenic archaea and the global carbon cycle.</title>
        <authorList>
            <person name="Henriksen J.R."/>
            <person name="Luke J."/>
            <person name="Reinhart S."/>
            <person name="Benedict M.N."/>
            <person name="Youngblut N.D."/>
            <person name="Metcalf M.E."/>
            <person name="Whitaker R.J."/>
            <person name="Metcalf W.W."/>
        </authorList>
    </citation>
    <scope>NUCLEOTIDE SEQUENCE [LARGE SCALE GENOMIC DNA]</scope>
    <source>
        <strain evidence="6 7">Z-7289</strain>
    </source>
</reference>
<dbReference type="InterPro" id="IPR015939">
    <property type="entry name" value="Fum_Rdtase/Succ_DH_flav-like_C"/>
</dbReference>
<accession>A0A0E3WRT0</accession>
<gene>
    <name evidence="6" type="ORF">MSLAZ_1734</name>
</gene>